<proteinExistence type="predicted"/>
<dbReference type="AlphaFoldDB" id="Q23RK8"/>
<feature type="transmembrane region" description="Helical" evidence="1">
    <location>
        <begin position="26"/>
        <end position="45"/>
    </location>
</feature>
<dbReference type="Gene3D" id="3.30.1520.10">
    <property type="entry name" value="Phox-like domain"/>
    <property type="match status" value="2"/>
</dbReference>
<dbReference type="eggNOG" id="ENOG502SVS6">
    <property type="taxonomic scope" value="Eukaryota"/>
</dbReference>
<gene>
    <name evidence="3" type="ORF">TTHERM_00384840</name>
</gene>
<keyword evidence="4" id="KW-1185">Reference proteome</keyword>
<feature type="transmembrane region" description="Helical" evidence="1">
    <location>
        <begin position="75"/>
        <end position="96"/>
    </location>
</feature>
<evidence type="ECO:0000259" key="2">
    <source>
        <dbReference type="PROSITE" id="PS50195"/>
    </source>
</evidence>
<dbReference type="EMBL" id="GG662644">
    <property type="protein sequence ID" value="EAR99040.3"/>
    <property type="molecule type" value="Genomic_DNA"/>
</dbReference>
<sequence>MVEFIENSDDPSSPSFDKASYLANEFFFSMVPCYVFLITAVIRYFRVKDKPKKYHEYVFEDTLVSFQIKLRISQFMAFTYLVSLVLGLVSPALLFFGAQFGWINFLYIFGIIAWIVSVELLKFEYVREQNQGLYGHRVFWIFSFCFNVLRLFQSHMALFNIIISVSRSIPNFVLLMYGMYKPFDKASQEFDEETPTFARLFFEKFENNRIISKILWYTIVDRSKQSSIHQHLIEDIEMKDQPNGFAVFEITENEDFEVTQSSIDQERKLFNFLPRRNVTVSLKSETRIEEGQQKVYYQVITTIDNNPYSVFKRFNEFSLVCADLSEIYDHKNYPKLDKNFPILVKDDFKDKDREKKRIQAIQNWLNEVFKYPFFMHKILLDFLNVEQKLQNPFIVYFKHVSVMKGNKNPILEKQKKEQEKQVNKTNTTNQDYGVNYDDHFMYLEKQTRLLRNNSTVQDLLHVSKIIKARKDQYNFEISCKNAEKSQYGNTLQYLFEVTFIPKQGQKQRWTISKTFTELRELNDQIQEELQINVTYYSSIQSIMKIKDSTDKQDIKKKVEAVNQYMQSILKQKSFFCKPLFDFIEFDPQKEIHYNSRMCTPRQTILNSENEAMIAQMQGSSTLSQYQGITDEREPGLKTQYNSGLKGVNLLKEFNLINESDFQRNQQILELRDNSKERFVYGINLNRVIISVQKIMTKQIQSAQFKNETRLVTQYLIHLEEYDSFGVIIKQIKLLKYYNQIKQLDENLKYVYRNVDMNYPQIPYDRTPSNQFIADEMKKEFDLYFEGILKLSFVEENSSFEGFFHLKELINVRKISQTGIITYDFSLNDEN</sequence>
<keyword evidence="1" id="KW-0812">Transmembrane</keyword>
<dbReference type="InterPro" id="IPR001683">
    <property type="entry name" value="PX_dom"/>
</dbReference>
<dbReference type="GO" id="GO:0035091">
    <property type="term" value="F:phosphatidylinositol binding"/>
    <property type="evidence" value="ECO:0007669"/>
    <property type="project" value="InterPro"/>
</dbReference>
<organism evidence="3 4">
    <name type="scientific">Tetrahymena thermophila (strain SB210)</name>
    <dbReference type="NCBI Taxonomy" id="312017"/>
    <lineage>
        <taxon>Eukaryota</taxon>
        <taxon>Sar</taxon>
        <taxon>Alveolata</taxon>
        <taxon>Ciliophora</taxon>
        <taxon>Intramacronucleata</taxon>
        <taxon>Oligohymenophorea</taxon>
        <taxon>Hymenostomatida</taxon>
        <taxon>Tetrahymenina</taxon>
        <taxon>Tetrahymenidae</taxon>
        <taxon>Tetrahymena</taxon>
    </lineage>
</organism>
<name>Q23RK8_TETTS</name>
<reference evidence="4" key="1">
    <citation type="journal article" date="2006" name="PLoS Biol.">
        <title>Macronuclear genome sequence of the ciliate Tetrahymena thermophila, a model eukaryote.</title>
        <authorList>
            <person name="Eisen J.A."/>
            <person name="Coyne R.S."/>
            <person name="Wu M."/>
            <person name="Wu D."/>
            <person name="Thiagarajan M."/>
            <person name="Wortman J.R."/>
            <person name="Badger J.H."/>
            <person name="Ren Q."/>
            <person name="Amedeo P."/>
            <person name="Jones K.M."/>
            <person name="Tallon L.J."/>
            <person name="Delcher A.L."/>
            <person name="Salzberg S.L."/>
            <person name="Silva J.C."/>
            <person name="Haas B.J."/>
            <person name="Majoros W.H."/>
            <person name="Farzad M."/>
            <person name="Carlton J.M."/>
            <person name="Smith R.K. Jr."/>
            <person name="Garg J."/>
            <person name="Pearlman R.E."/>
            <person name="Karrer K.M."/>
            <person name="Sun L."/>
            <person name="Manning G."/>
            <person name="Elde N.C."/>
            <person name="Turkewitz A.P."/>
            <person name="Asai D.J."/>
            <person name="Wilkes D.E."/>
            <person name="Wang Y."/>
            <person name="Cai H."/>
            <person name="Collins K."/>
            <person name="Stewart B.A."/>
            <person name="Lee S.R."/>
            <person name="Wilamowska K."/>
            <person name="Weinberg Z."/>
            <person name="Ruzzo W.L."/>
            <person name="Wloga D."/>
            <person name="Gaertig J."/>
            <person name="Frankel J."/>
            <person name="Tsao C.-C."/>
            <person name="Gorovsky M.A."/>
            <person name="Keeling P.J."/>
            <person name="Waller R.F."/>
            <person name="Patron N.J."/>
            <person name="Cherry J.M."/>
            <person name="Stover N.A."/>
            <person name="Krieger C.J."/>
            <person name="del Toro C."/>
            <person name="Ryder H.F."/>
            <person name="Williamson S.C."/>
            <person name="Barbeau R.A."/>
            <person name="Hamilton E.P."/>
            <person name="Orias E."/>
        </authorList>
    </citation>
    <scope>NUCLEOTIDE SEQUENCE [LARGE SCALE GENOMIC DNA]</scope>
    <source>
        <strain evidence="4">SB210</strain>
    </source>
</reference>
<evidence type="ECO:0000313" key="4">
    <source>
        <dbReference type="Proteomes" id="UP000009168"/>
    </source>
</evidence>
<dbReference type="HOGENOM" id="CLU_352165_0_0_1"/>
<dbReference type="InterPro" id="IPR036871">
    <property type="entry name" value="PX_dom_sf"/>
</dbReference>
<keyword evidence="1" id="KW-1133">Transmembrane helix</keyword>
<dbReference type="InParanoid" id="Q23RK8"/>
<keyword evidence="1" id="KW-0472">Membrane</keyword>
<dbReference type="GeneID" id="7822888"/>
<accession>Q23RK8</accession>
<feature type="transmembrane region" description="Helical" evidence="1">
    <location>
        <begin position="133"/>
        <end position="152"/>
    </location>
</feature>
<dbReference type="SUPFAM" id="SSF64268">
    <property type="entry name" value="PX domain"/>
    <property type="match status" value="3"/>
</dbReference>
<evidence type="ECO:0000313" key="3">
    <source>
        <dbReference type="EMBL" id="EAR99040.3"/>
    </source>
</evidence>
<dbReference type="Proteomes" id="UP000009168">
    <property type="component" value="Unassembled WGS sequence"/>
</dbReference>
<feature type="transmembrane region" description="Helical" evidence="1">
    <location>
        <begin position="102"/>
        <end position="121"/>
    </location>
</feature>
<dbReference type="CDD" id="cd06093">
    <property type="entry name" value="PX_domain"/>
    <property type="match status" value="1"/>
</dbReference>
<evidence type="ECO:0000256" key="1">
    <source>
        <dbReference type="SAM" id="Phobius"/>
    </source>
</evidence>
<dbReference type="OrthoDB" id="294616at2759"/>
<dbReference type="KEGG" id="tet:TTHERM_00384840"/>
<dbReference type="RefSeq" id="XP_001019285.3">
    <property type="nucleotide sequence ID" value="XM_001019285.3"/>
</dbReference>
<dbReference type="PROSITE" id="PS50195">
    <property type="entry name" value="PX"/>
    <property type="match status" value="1"/>
</dbReference>
<feature type="domain" description="PX" evidence="2">
    <location>
        <begin position="275"/>
        <end position="390"/>
    </location>
</feature>
<protein>
    <submittedName>
        <fullName evidence="3">PX domain protein</fullName>
    </submittedName>
</protein>